<keyword evidence="1" id="KW-0812">Transmembrane</keyword>
<feature type="transmembrane region" description="Helical" evidence="1">
    <location>
        <begin position="354"/>
        <end position="378"/>
    </location>
</feature>
<protein>
    <submittedName>
        <fullName evidence="2">Uncharacterized protein</fullName>
    </submittedName>
</protein>
<gene>
    <name evidence="2" type="ORF">Fcan01_23701</name>
</gene>
<comment type="caution">
    <text evidence="2">The sequence shown here is derived from an EMBL/GenBank/DDBJ whole genome shotgun (WGS) entry which is preliminary data.</text>
</comment>
<reference evidence="2 3" key="1">
    <citation type="submission" date="2015-12" db="EMBL/GenBank/DDBJ databases">
        <title>The genome of Folsomia candida.</title>
        <authorList>
            <person name="Faddeeva A."/>
            <person name="Derks M.F."/>
            <person name="Anvar Y."/>
            <person name="Smit S."/>
            <person name="Van Straalen N."/>
            <person name="Roelofs D."/>
        </authorList>
    </citation>
    <scope>NUCLEOTIDE SEQUENCE [LARGE SCALE GENOMIC DNA]</scope>
    <source>
        <strain evidence="2 3">VU population</strain>
        <tissue evidence="2">Whole body</tissue>
    </source>
</reference>
<accession>A0A226D9B5</accession>
<dbReference type="Proteomes" id="UP000198287">
    <property type="component" value="Unassembled WGS sequence"/>
</dbReference>
<evidence type="ECO:0000313" key="2">
    <source>
        <dbReference type="EMBL" id="OXA41337.1"/>
    </source>
</evidence>
<keyword evidence="3" id="KW-1185">Reference proteome</keyword>
<evidence type="ECO:0000313" key="3">
    <source>
        <dbReference type="Proteomes" id="UP000198287"/>
    </source>
</evidence>
<evidence type="ECO:0000256" key="1">
    <source>
        <dbReference type="SAM" id="Phobius"/>
    </source>
</evidence>
<sequence>MDSSVDVDEYATYDVSTCNSNFHPGIISLWMKGLDCVNIYPASDCTGWFIRLTLLGFPHYWLNTYRWIGEEMIKENLQIGSAGPCFDKCDARNWQGDRIEAVHVTLYDKTEFRGNPTPFHVDHDGCILIPPSIQNVYSMKINGDENACIDLHSLPNCGGKSIQFRPGYPNLENLFSWGLTRYNIQGVEWHPRAISRCGEFCNKSLPLPEVDVVMETEGPLMATEGPDLEIKGPNMETYPLGSNIVTLYDRHGNCSHSDTFNLTYGCITLDDYNPENPFIQTNGHCVLLYGMTNCVADYGFYVVQGSRNHSFQIPLSPPFYPKSIQLCYQVPPQEEEKECGKGGLNPVNNPLLPIWALILIGLVAIFLLMLTAVGGAYISKRY</sequence>
<dbReference type="AlphaFoldDB" id="A0A226D9B5"/>
<name>A0A226D9B5_FOLCA</name>
<dbReference type="EMBL" id="LNIX01000029">
    <property type="protein sequence ID" value="OXA41337.1"/>
    <property type="molecule type" value="Genomic_DNA"/>
</dbReference>
<proteinExistence type="predicted"/>
<organism evidence="2 3">
    <name type="scientific">Folsomia candida</name>
    <name type="common">Springtail</name>
    <dbReference type="NCBI Taxonomy" id="158441"/>
    <lineage>
        <taxon>Eukaryota</taxon>
        <taxon>Metazoa</taxon>
        <taxon>Ecdysozoa</taxon>
        <taxon>Arthropoda</taxon>
        <taxon>Hexapoda</taxon>
        <taxon>Collembola</taxon>
        <taxon>Entomobryomorpha</taxon>
        <taxon>Isotomoidea</taxon>
        <taxon>Isotomidae</taxon>
        <taxon>Proisotominae</taxon>
        <taxon>Folsomia</taxon>
    </lineage>
</organism>
<keyword evidence="1" id="KW-0472">Membrane</keyword>
<keyword evidence="1" id="KW-1133">Transmembrane helix</keyword>